<keyword evidence="4" id="KW-1185">Reference proteome</keyword>
<reference evidence="3 4" key="1">
    <citation type="submission" date="2023-07" db="EMBL/GenBank/DDBJ databases">
        <title>Novel species in genus Planococcus.</title>
        <authorList>
            <person name="Ning S."/>
        </authorList>
    </citation>
    <scope>NUCLEOTIDE SEQUENCE [LARGE SCALE GENOMIC DNA]</scope>
    <source>
        <strain evidence="3 4">N017</strain>
    </source>
</reference>
<dbReference type="InterPro" id="IPR001763">
    <property type="entry name" value="Rhodanese-like_dom"/>
</dbReference>
<dbReference type="InterPro" id="IPR036873">
    <property type="entry name" value="Rhodanese-like_dom_sf"/>
</dbReference>
<keyword evidence="3" id="KW-0808">Transferase</keyword>
<dbReference type="InterPro" id="IPR017582">
    <property type="entry name" value="SelU"/>
</dbReference>
<dbReference type="Proteomes" id="UP001172142">
    <property type="component" value="Unassembled WGS sequence"/>
</dbReference>
<dbReference type="SMART" id="SM00450">
    <property type="entry name" value="RHOD"/>
    <property type="match status" value="1"/>
</dbReference>
<dbReference type="NCBIfam" id="NF008750">
    <property type="entry name" value="PRK11784.1-2"/>
    <property type="match status" value="1"/>
</dbReference>
<gene>
    <name evidence="3" type="primary">mnmH</name>
    <name evidence="3" type="ORF">QWY13_07890</name>
</gene>
<dbReference type="NCBIfam" id="TIGR03167">
    <property type="entry name" value="tRNA_sel_U_synt"/>
    <property type="match status" value="1"/>
</dbReference>
<evidence type="ECO:0000313" key="3">
    <source>
        <dbReference type="EMBL" id="MDN7245419.1"/>
    </source>
</evidence>
<dbReference type="SUPFAM" id="SSF52540">
    <property type="entry name" value="P-loop containing nucleoside triphosphate hydrolases"/>
    <property type="match status" value="1"/>
</dbReference>
<name>A0ABT8NCJ8_9BACL</name>
<dbReference type="EMBL" id="JAUJWU010000001">
    <property type="protein sequence ID" value="MDN7245419.1"/>
    <property type="molecule type" value="Genomic_DNA"/>
</dbReference>
<dbReference type="PROSITE" id="PS50206">
    <property type="entry name" value="RHODANESE_3"/>
    <property type="match status" value="1"/>
</dbReference>
<dbReference type="RefSeq" id="WP_300990763.1">
    <property type="nucleotide sequence ID" value="NZ_CP129235.1"/>
</dbReference>
<dbReference type="SUPFAM" id="SSF52821">
    <property type="entry name" value="Rhodanese/Cell cycle control phosphatase"/>
    <property type="match status" value="1"/>
</dbReference>
<dbReference type="PANTHER" id="PTHR30401">
    <property type="entry name" value="TRNA 2-SELENOURIDINE SYNTHASE"/>
    <property type="match status" value="1"/>
</dbReference>
<protein>
    <submittedName>
        <fullName evidence="3">tRNA 2-selenouridine(34) synthase MnmH</fullName>
        <ecNumber evidence="3">2.5.1.-</ecNumber>
    </submittedName>
</protein>
<evidence type="ECO:0000313" key="4">
    <source>
        <dbReference type="Proteomes" id="UP001172142"/>
    </source>
</evidence>
<feature type="domain" description="Rhodanese" evidence="2">
    <location>
        <begin position="15"/>
        <end position="131"/>
    </location>
</feature>
<keyword evidence="1" id="KW-0711">Selenium</keyword>
<accession>A0ABT8NCJ8</accession>
<evidence type="ECO:0000259" key="2">
    <source>
        <dbReference type="PROSITE" id="PS50206"/>
    </source>
</evidence>
<dbReference type="InterPro" id="IPR027417">
    <property type="entry name" value="P-loop_NTPase"/>
</dbReference>
<proteinExistence type="predicted"/>
<dbReference type="GO" id="GO:0016740">
    <property type="term" value="F:transferase activity"/>
    <property type="evidence" value="ECO:0007669"/>
    <property type="project" value="UniProtKB-KW"/>
</dbReference>
<dbReference type="PANTHER" id="PTHR30401:SF0">
    <property type="entry name" value="TRNA 2-SELENOURIDINE SYNTHASE"/>
    <property type="match status" value="1"/>
</dbReference>
<dbReference type="Pfam" id="PF00581">
    <property type="entry name" value="Rhodanese"/>
    <property type="match status" value="1"/>
</dbReference>
<dbReference type="Pfam" id="PF26341">
    <property type="entry name" value="AAA_SelU"/>
    <property type="match status" value="1"/>
</dbReference>
<dbReference type="Gene3D" id="3.40.50.300">
    <property type="entry name" value="P-loop containing nucleotide triphosphate hydrolases"/>
    <property type="match status" value="1"/>
</dbReference>
<comment type="caution">
    <text evidence="3">The sequence shown here is derived from an EMBL/GenBank/DDBJ whole genome shotgun (WGS) entry which is preliminary data.</text>
</comment>
<sequence>MFENIKVEELIPVIENKKMALIDVRSPSEYKNFTIPGSINIPFFDDAERAEIGTLYKQVSVEAAKERGLEIISAKLPEFVRAFKKVEGDKVVFCWRGGMRSRTTATLLSLMNVHVHRLDEGIRAYRKWVVAELEQKETPSKGFVLNGLTGAGKTTILKALQEEGYPVIDFEGMANHKGSIFGQIGLEPNNQKVFDSLLIHQLRKLQDFPYVLIEAESHRIGKVVIPPFLSDLKNRSIHLVIDLPMEERVKEILEDYRPSEHQEECMEAFQRIKSRIHMPVAKQIESDLETGNFASAIQLLLEHYYDSRYKHTGLQYPDSQKKFLVVNNIEEAIQAVKENLPAFSVGGEAEEKVSVPIVEKQKIRTNF</sequence>
<organism evidence="3 4">
    <name type="scientific">Planococcus shenhongbingii</name>
    <dbReference type="NCBI Taxonomy" id="3058398"/>
    <lineage>
        <taxon>Bacteria</taxon>
        <taxon>Bacillati</taxon>
        <taxon>Bacillota</taxon>
        <taxon>Bacilli</taxon>
        <taxon>Bacillales</taxon>
        <taxon>Caryophanaceae</taxon>
        <taxon>Planococcus</taxon>
    </lineage>
</organism>
<dbReference type="EC" id="2.5.1.-" evidence="3"/>
<dbReference type="Gene3D" id="3.40.250.10">
    <property type="entry name" value="Rhodanese-like domain"/>
    <property type="match status" value="1"/>
</dbReference>
<evidence type="ECO:0000256" key="1">
    <source>
        <dbReference type="ARBA" id="ARBA00023266"/>
    </source>
</evidence>
<dbReference type="InterPro" id="IPR058840">
    <property type="entry name" value="AAA_SelU"/>
</dbReference>